<protein>
    <submittedName>
        <fullName evidence="1">Uncharacterized protein</fullName>
    </submittedName>
</protein>
<dbReference type="Proteomes" id="UP001055811">
    <property type="component" value="Linkage Group LG03"/>
</dbReference>
<name>A0ACB9F686_CICIN</name>
<dbReference type="EMBL" id="CM042011">
    <property type="protein sequence ID" value="KAI3766609.1"/>
    <property type="molecule type" value="Genomic_DNA"/>
</dbReference>
<evidence type="ECO:0000313" key="1">
    <source>
        <dbReference type="EMBL" id="KAI3766609.1"/>
    </source>
</evidence>
<reference evidence="2" key="1">
    <citation type="journal article" date="2022" name="Mol. Ecol. Resour.">
        <title>The genomes of chicory, endive, great burdock and yacon provide insights into Asteraceae palaeo-polyploidization history and plant inulin production.</title>
        <authorList>
            <person name="Fan W."/>
            <person name="Wang S."/>
            <person name="Wang H."/>
            <person name="Wang A."/>
            <person name="Jiang F."/>
            <person name="Liu H."/>
            <person name="Zhao H."/>
            <person name="Xu D."/>
            <person name="Zhang Y."/>
        </authorList>
    </citation>
    <scope>NUCLEOTIDE SEQUENCE [LARGE SCALE GENOMIC DNA]</scope>
    <source>
        <strain evidence="2">cv. Punajuju</strain>
    </source>
</reference>
<proteinExistence type="predicted"/>
<reference evidence="1 2" key="2">
    <citation type="journal article" date="2022" name="Mol. Ecol. Resour.">
        <title>The genomes of chicory, endive, great burdock and yacon provide insights into Asteraceae paleo-polyploidization history and plant inulin production.</title>
        <authorList>
            <person name="Fan W."/>
            <person name="Wang S."/>
            <person name="Wang H."/>
            <person name="Wang A."/>
            <person name="Jiang F."/>
            <person name="Liu H."/>
            <person name="Zhao H."/>
            <person name="Xu D."/>
            <person name="Zhang Y."/>
        </authorList>
    </citation>
    <scope>NUCLEOTIDE SEQUENCE [LARGE SCALE GENOMIC DNA]</scope>
    <source>
        <strain evidence="2">cv. Punajuju</strain>
        <tissue evidence="1">Leaves</tissue>
    </source>
</reference>
<organism evidence="1 2">
    <name type="scientific">Cichorium intybus</name>
    <name type="common">Chicory</name>
    <dbReference type="NCBI Taxonomy" id="13427"/>
    <lineage>
        <taxon>Eukaryota</taxon>
        <taxon>Viridiplantae</taxon>
        <taxon>Streptophyta</taxon>
        <taxon>Embryophyta</taxon>
        <taxon>Tracheophyta</taxon>
        <taxon>Spermatophyta</taxon>
        <taxon>Magnoliopsida</taxon>
        <taxon>eudicotyledons</taxon>
        <taxon>Gunneridae</taxon>
        <taxon>Pentapetalae</taxon>
        <taxon>asterids</taxon>
        <taxon>campanulids</taxon>
        <taxon>Asterales</taxon>
        <taxon>Asteraceae</taxon>
        <taxon>Cichorioideae</taxon>
        <taxon>Cichorieae</taxon>
        <taxon>Cichoriinae</taxon>
        <taxon>Cichorium</taxon>
    </lineage>
</organism>
<evidence type="ECO:0000313" key="2">
    <source>
        <dbReference type="Proteomes" id="UP001055811"/>
    </source>
</evidence>
<keyword evidence="2" id="KW-1185">Reference proteome</keyword>
<gene>
    <name evidence="1" type="ORF">L2E82_16673</name>
</gene>
<accession>A0ACB9F686</accession>
<sequence length="595" mass="66293">MGEQMEELNHETQLSTRKKGGLVTMPFIIANEAFEKVASYGLVPNMIFYLMTDYKIGVAKGTNILFLWTAASNFSPVLGAFLSDSYLGRFLTIGLGSFFSLLGMFLLWLTTMLPHLKPPVCNQLTETCKQATHSQFAFLIFAFVFISLGSGGVRPCSLAFGAEQIDDKRNPKNERALESFFGWYYAAAAIAVLIAFTGIVYIQDHAGWKVGFGVPLILMFLSTLLFFVASSLYIKMKVKKSLFTSFLQVIVVAYKNRKLPSKPPTSDGWHYHRDAPESLPTKRLRFLNKACIIQNPKDLTSDGVASDPWSLCTVEQTEELKALIRVIPLWSSGLMMSINVAQSSFPVIQASTMDRHLGSSFQIPAGSFAFFTIAVLALWVILYDRVVLPCASKIVGKPVHMGVKLRMGIGLVISTMAMVVSAIVEHVRRKRAIEQGLYNNPQAVVAMSAMWLVPQYCLHGLAEAFSAIGQNEFYYSEFPKSMSSVAASLFLLGMAIANLLASFILNTIQKLTRDGNKEGWITTNINHGRYDSYYWVLAIMSFVNLFYFVACSWSYGPCVDEMEKKETSSKDQSEELQRARSVADERQNLFSSLPS</sequence>
<comment type="caution">
    <text evidence="1">The sequence shown here is derived from an EMBL/GenBank/DDBJ whole genome shotgun (WGS) entry which is preliminary data.</text>
</comment>